<keyword evidence="2" id="KW-1185">Reference proteome</keyword>
<dbReference type="AlphaFoldDB" id="A0A2V1JV55"/>
<dbReference type="EMBL" id="JRFU01000061">
    <property type="protein sequence ID" value="PWE87121.1"/>
    <property type="molecule type" value="Genomic_DNA"/>
</dbReference>
<evidence type="ECO:0000313" key="2">
    <source>
        <dbReference type="Proteomes" id="UP000245288"/>
    </source>
</evidence>
<protein>
    <submittedName>
        <fullName evidence="1">Uncharacterized protein</fullName>
    </submittedName>
</protein>
<dbReference type="RefSeq" id="WP_109215271.1">
    <property type="nucleotide sequence ID" value="NZ_JAQDGV010000001.1"/>
</dbReference>
<dbReference type="Proteomes" id="UP000245288">
    <property type="component" value="Unassembled WGS sequence"/>
</dbReference>
<organism evidence="1 2">
    <name type="scientific">Eubacterium ramulus</name>
    <dbReference type="NCBI Taxonomy" id="39490"/>
    <lineage>
        <taxon>Bacteria</taxon>
        <taxon>Bacillati</taxon>
        <taxon>Bacillota</taxon>
        <taxon>Clostridia</taxon>
        <taxon>Eubacteriales</taxon>
        <taxon>Eubacteriaceae</taxon>
        <taxon>Eubacterium</taxon>
    </lineage>
</organism>
<sequence>MTQYGYDFSMALYAKLKERIYGHIYVKVTDDDELYIQITRRDGLDFEVYINRFSEKMLNGYTTDYATYEVIEKLKKYVMNSYFK</sequence>
<accession>A0A2V1JV55</accession>
<name>A0A2V1JV55_EUBRA</name>
<gene>
    <name evidence="1" type="ORF">LG34_06225</name>
</gene>
<comment type="caution">
    <text evidence="1">The sequence shown here is derived from an EMBL/GenBank/DDBJ whole genome shotgun (WGS) entry which is preliminary data.</text>
</comment>
<evidence type="ECO:0000313" key="1">
    <source>
        <dbReference type="EMBL" id="PWE87121.1"/>
    </source>
</evidence>
<proteinExistence type="predicted"/>
<reference evidence="1 2" key="1">
    <citation type="submission" date="2014-09" db="EMBL/GenBank/DDBJ databases">
        <title>Butyrate-producing bacteria isolated from human gut.</title>
        <authorList>
            <person name="Zhang Q."/>
            <person name="Zhao L."/>
        </authorList>
    </citation>
    <scope>NUCLEOTIDE SEQUENCE [LARGE SCALE GENOMIC DNA]</scope>
    <source>
        <strain evidence="1 2">21</strain>
    </source>
</reference>